<reference evidence="1" key="1">
    <citation type="journal article" date="2019" name="Mol. Phylogenet. Evol.">
        <title>Morphological evolution and classification of the red algal order Ceramiales inferred using plastid phylogenomics.</title>
        <authorList>
            <person name="Diaz-Tapia P."/>
            <person name="Pasella M.M."/>
            <person name="Verbruggen H."/>
            <person name="Maggs C.A."/>
        </authorList>
    </citation>
    <scope>NUCLEOTIDE SEQUENCE</scope>
    <source>
        <strain evidence="1">PD2948_3</strain>
    </source>
</reference>
<sequence>MNNHYYLNHADGQWTTKNSLYLLKNKSEYKYEEKFEILKNIAKDINADLLLKNNYIKDNHDYFFYQVNDDIDIKKIKNDFKETYNIDIFDKDLIKIEKQINFKKLKYQEYIYSISDNVKVSFGLLKKQNKYLFILFKSYIKRINK</sequence>
<dbReference type="AlphaFoldDB" id="A0A4D6WTF7"/>
<gene>
    <name evidence="1" type="primary">ycf58</name>
</gene>
<protein>
    <submittedName>
        <fullName evidence="1">Uncharacterized protein</fullName>
    </submittedName>
</protein>
<organism evidence="1">
    <name type="scientific">Dasysiphonia japonica</name>
    <dbReference type="NCBI Taxonomy" id="2506492"/>
    <lineage>
        <taxon>Eukaryota</taxon>
        <taxon>Rhodophyta</taxon>
        <taxon>Florideophyceae</taxon>
        <taxon>Rhodymeniophycidae</taxon>
        <taxon>Ceramiales</taxon>
        <taxon>Dasyaceae</taxon>
        <taxon>Dasysiphonia</taxon>
    </lineage>
</organism>
<evidence type="ECO:0000313" key="1">
    <source>
        <dbReference type="EMBL" id="QCI05858.1"/>
    </source>
</evidence>
<dbReference type="EMBL" id="MK814642">
    <property type="protein sequence ID" value="QCI05858.1"/>
    <property type="molecule type" value="Genomic_DNA"/>
</dbReference>
<proteinExistence type="predicted"/>
<keyword evidence="1" id="KW-0934">Plastid</keyword>
<accession>A0A4D6WTF7</accession>
<reference evidence="1" key="2">
    <citation type="submission" date="2019-04" db="EMBL/GenBank/DDBJ databases">
        <authorList>
            <person name="Pasella M."/>
        </authorList>
    </citation>
    <scope>NUCLEOTIDE SEQUENCE</scope>
    <source>
        <strain evidence="1">PD2948_3</strain>
    </source>
</reference>
<geneLocation type="plastid" evidence="1"/>
<name>A0A4D6WTF7_9FLOR</name>